<dbReference type="EMBL" id="CP025958">
    <property type="protein sequence ID" value="AWM37472.1"/>
    <property type="molecule type" value="Genomic_DNA"/>
</dbReference>
<reference evidence="2 3" key="1">
    <citation type="submission" date="2018-01" db="EMBL/GenBank/DDBJ databases">
        <title>G. obscuriglobus.</title>
        <authorList>
            <person name="Franke J."/>
            <person name="Blomberg W."/>
            <person name="Selmecki A."/>
        </authorList>
    </citation>
    <scope>NUCLEOTIDE SEQUENCE [LARGE SCALE GENOMIC DNA]</scope>
    <source>
        <strain evidence="2 3">DSM 5831</strain>
    </source>
</reference>
<name>A0A2Z3GZJ1_9BACT</name>
<proteinExistence type="predicted"/>
<organism evidence="2 3">
    <name type="scientific">Gemmata obscuriglobus</name>
    <dbReference type="NCBI Taxonomy" id="114"/>
    <lineage>
        <taxon>Bacteria</taxon>
        <taxon>Pseudomonadati</taxon>
        <taxon>Planctomycetota</taxon>
        <taxon>Planctomycetia</taxon>
        <taxon>Gemmatales</taxon>
        <taxon>Gemmataceae</taxon>
        <taxon>Gemmata</taxon>
    </lineage>
</organism>
<dbReference type="KEGG" id="gog:C1280_10895"/>
<keyword evidence="3" id="KW-1185">Reference proteome</keyword>
<dbReference type="Proteomes" id="UP000245802">
    <property type="component" value="Chromosome"/>
</dbReference>
<evidence type="ECO:0000256" key="1">
    <source>
        <dbReference type="SAM" id="MobiDB-lite"/>
    </source>
</evidence>
<dbReference type="AlphaFoldDB" id="A0A2Z3GZJ1"/>
<evidence type="ECO:0000313" key="3">
    <source>
        <dbReference type="Proteomes" id="UP000245802"/>
    </source>
</evidence>
<protein>
    <submittedName>
        <fullName evidence="2">Uncharacterized protein</fullName>
    </submittedName>
</protein>
<feature type="region of interest" description="Disordered" evidence="1">
    <location>
        <begin position="111"/>
        <end position="138"/>
    </location>
</feature>
<accession>A0A2Z3GZJ1</accession>
<dbReference type="PROSITE" id="PS51257">
    <property type="entry name" value="PROKAR_LIPOPROTEIN"/>
    <property type="match status" value="1"/>
</dbReference>
<dbReference type="OrthoDB" id="287600at2"/>
<gene>
    <name evidence="2" type="ORF">C1280_10895</name>
</gene>
<dbReference type="RefSeq" id="WP_029600898.1">
    <property type="nucleotide sequence ID" value="NZ_CP025958.1"/>
</dbReference>
<sequence>MRALFVVICSGGLTALIGCGKPAPPAAAVVPDAEPPPIPGGQTFESPVYKLWAKFPVGSRVVQRTTTENEDNKTEKTVTTISYTLKQKTDEFIVVESQATTTHYTGRVETNPASETKTRKMFSLPPGVKQPEPKKAEEGAENLTVAGKSYKATWTREKGFTEAGDSFTQTWSSDEVPGGLLRSVSKVPSKKATITVEVTEIAIP</sequence>
<evidence type="ECO:0000313" key="2">
    <source>
        <dbReference type="EMBL" id="AWM37472.1"/>
    </source>
</evidence>